<reference evidence="2" key="1">
    <citation type="journal article" date="2023" name="Science">
        <title>Genome structures resolve the early diversification of teleost fishes.</title>
        <authorList>
            <person name="Parey E."/>
            <person name="Louis A."/>
            <person name="Montfort J."/>
            <person name="Bouchez O."/>
            <person name="Roques C."/>
            <person name="Iampietro C."/>
            <person name="Lluch J."/>
            <person name="Castinel A."/>
            <person name="Donnadieu C."/>
            <person name="Desvignes T."/>
            <person name="Floi Bucao C."/>
            <person name="Jouanno E."/>
            <person name="Wen M."/>
            <person name="Mejri S."/>
            <person name="Dirks R."/>
            <person name="Jansen H."/>
            <person name="Henkel C."/>
            <person name="Chen W.J."/>
            <person name="Zahm M."/>
            <person name="Cabau C."/>
            <person name="Klopp C."/>
            <person name="Thompson A.W."/>
            <person name="Robinson-Rechavi M."/>
            <person name="Braasch I."/>
            <person name="Lecointre G."/>
            <person name="Bobe J."/>
            <person name="Postlethwait J.H."/>
            <person name="Berthelot C."/>
            <person name="Roest Crollius H."/>
            <person name="Guiguen Y."/>
        </authorList>
    </citation>
    <scope>NUCLEOTIDE SEQUENCE</scope>
    <source>
        <strain evidence="2">WJC10195</strain>
    </source>
</reference>
<feature type="region of interest" description="Disordered" evidence="1">
    <location>
        <begin position="106"/>
        <end position="167"/>
    </location>
</feature>
<evidence type="ECO:0000313" key="2">
    <source>
        <dbReference type="EMBL" id="KAJ8360088.1"/>
    </source>
</evidence>
<organism evidence="2 3">
    <name type="scientific">Synaphobranchus kaupii</name>
    <name type="common">Kaup's arrowtooth eel</name>
    <dbReference type="NCBI Taxonomy" id="118154"/>
    <lineage>
        <taxon>Eukaryota</taxon>
        <taxon>Metazoa</taxon>
        <taxon>Chordata</taxon>
        <taxon>Craniata</taxon>
        <taxon>Vertebrata</taxon>
        <taxon>Euteleostomi</taxon>
        <taxon>Actinopterygii</taxon>
        <taxon>Neopterygii</taxon>
        <taxon>Teleostei</taxon>
        <taxon>Anguilliformes</taxon>
        <taxon>Synaphobranchidae</taxon>
        <taxon>Synaphobranchus</taxon>
    </lineage>
</organism>
<protein>
    <submittedName>
        <fullName evidence="2">Uncharacterized protein</fullName>
    </submittedName>
</protein>
<keyword evidence="3" id="KW-1185">Reference proteome</keyword>
<name>A0A9Q1FJM6_SYNKA</name>
<proteinExistence type="predicted"/>
<dbReference type="EMBL" id="JAINUF010000005">
    <property type="protein sequence ID" value="KAJ8360088.1"/>
    <property type="molecule type" value="Genomic_DNA"/>
</dbReference>
<feature type="compositionally biased region" description="Basic and acidic residues" evidence="1">
    <location>
        <begin position="148"/>
        <end position="163"/>
    </location>
</feature>
<evidence type="ECO:0000256" key="1">
    <source>
        <dbReference type="SAM" id="MobiDB-lite"/>
    </source>
</evidence>
<sequence>MFRLNCACRDSPTQILHQAPPTHSSKTRQDHHFLTRYSDTWYCRRKHFGVQFNPNNGRETRVHRHLRIEKRHSGGRGNFLKQTAFMRSLFSETVTGSARDKLPALPVTETHGYPSPASPSGIQMKSERTETASFRSLRGKKTRKTGAKSRDDREGEIHKSLRADRRRGHGMLLGQHSRRARRPTGTAVSGVACLLSLVSRSSAP</sequence>
<gene>
    <name evidence="2" type="ORF">SKAU_G00166130</name>
</gene>
<feature type="compositionally biased region" description="Basic residues" evidence="1">
    <location>
        <begin position="137"/>
        <end position="147"/>
    </location>
</feature>
<dbReference type="Proteomes" id="UP001152622">
    <property type="component" value="Chromosome 5"/>
</dbReference>
<comment type="caution">
    <text evidence="2">The sequence shown here is derived from an EMBL/GenBank/DDBJ whole genome shotgun (WGS) entry which is preliminary data.</text>
</comment>
<accession>A0A9Q1FJM6</accession>
<dbReference type="AlphaFoldDB" id="A0A9Q1FJM6"/>
<evidence type="ECO:0000313" key="3">
    <source>
        <dbReference type="Proteomes" id="UP001152622"/>
    </source>
</evidence>